<evidence type="ECO:0000313" key="4">
    <source>
        <dbReference type="Proteomes" id="UP000176944"/>
    </source>
</evidence>
<dbReference type="EMBL" id="CP017708">
    <property type="protein sequence ID" value="AOY84263.1"/>
    <property type="molecule type" value="Genomic_DNA"/>
</dbReference>
<name>A0A1D9G9H3_MOOP1</name>
<dbReference type="Proteomes" id="UP000176944">
    <property type="component" value="Chromosome"/>
</dbReference>
<dbReference type="InterPro" id="IPR007890">
    <property type="entry name" value="CHASE2"/>
</dbReference>
<proteinExistence type="predicted"/>
<evidence type="ECO:0000259" key="2">
    <source>
        <dbReference type="SMART" id="SM01080"/>
    </source>
</evidence>
<dbReference type="Pfam" id="PF12770">
    <property type="entry name" value="CHAT"/>
    <property type="match status" value="1"/>
</dbReference>
<sequence>MSQSLVLKLGNGNCQEGFPTVIAQLWERDHRTLMQFTGGLPAAPELPKLYKRWQLMYAALYGGFRCDLRLEIHNVSITNVSEAEFRNLSQQLEEQINTWLNAEEFHNIERRVRTKLMPSEEISVIIEAEDDQVRRFPWHLWRLFEDYPLTEVALSSQEYEPVTTPDRESTGQVRVLGILGNSEGIEVEKDRALLEQLPEAETVFLVQPQRQELNHQLWDKQGWDILFFAGHSKSAADAKTGYISINQTDSLTISQLKHALGAAITRGLRLAIFNSCDGLGLARELADLHIPQLIVMREPVPDRVAQEFLKSFLTAFAGGKSLYLAVREARERLQGWEDNYPGASWLPVICQNPAVVPPTWQQLRDRNQLASVSGSSSQAHGSETSWNLQHMMRSAVAEGEGSLPITSPTPSDQKTKNTFLRSHNRSYRPWHFCLIRSLWCDRVLLLKASVFAMALVMGLRWLGLLEGLELKAFDQLMGQRPYEMGDERLLIVKATPEDIKNQEQQPKHRASLSDHTLTRLFEKLQEYEPVTIGLDIYRDFPVDPAYPKLATYLGQKNLFGICKVKDAKAGDTEGISPPLEIRPDRIGFSDALPDQGGILRRHLLSLNSPDLTDKCTAKNNLSLLLALYYLHAKGIQWGYTSNQQLWIDAPHLGNGKTVVLKELNSYTGGYHKVDAAGRQILLNYRSRRSPEDIAPTVDVGDILNDKIPPQRRSQLKGRIILVGIAGPINTSSDYWLTPYSASQRLSQKRTPGVVIQGHMVSQILSAVLDNRPLLWVWSESTEVLWIWGWSVVGSVIGLVMGFRSGQARGMHCLSGLVIPTGVALGALYGICYLLILEGGWIPLVPSGMVLVLASVGMVLVVRYTACSNQM</sequence>
<feature type="transmembrane region" description="Helical" evidence="1">
    <location>
        <begin position="814"/>
        <end position="835"/>
    </location>
</feature>
<reference evidence="4" key="1">
    <citation type="submission" date="2016-10" db="EMBL/GenBank/DDBJ databases">
        <title>Comparative genomics uncovers the prolific and rare metabolic potential of the cyanobacterial genus Moorea.</title>
        <authorList>
            <person name="Leao T."/>
            <person name="Castelao G."/>
            <person name="Korobeynikov A."/>
            <person name="Monroe E.A."/>
            <person name="Podell S."/>
            <person name="Glukhov E."/>
            <person name="Allen E."/>
            <person name="Gerwick W.H."/>
            <person name="Gerwick L."/>
        </authorList>
    </citation>
    <scope>NUCLEOTIDE SEQUENCE [LARGE SCALE GENOMIC DNA]</scope>
    <source>
        <strain evidence="4">JHB</strain>
    </source>
</reference>
<feature type="domain" description="CHASE2" evidence="2">
    <location>
        <begin position="465"/>
        <end position="796"/>
    </location>
</feature>
<evidence type="ECO:0000313" key="3">
    <source>
        <dbReference type="EMBL" id="AOY84263.1"/>
    </source>
</evidence>
<keyword evidence="1" id="KW-0812">Transmembrane</keyword>
<feature type="transmembrane region" description="Helical" evidence="1">
    <location>
        <begin position="784"/>
        <end position="802"/>
    </location>
</feature>
<dbReference type="AlphaFoldDB" id="A0A1D9G9H3"/>
<accession>A0A1D9G9H3</accession>
<gene>
    <name evidence="3" type="ORF">BJP36_34390</name>
</gene>
<organism evidence="3 4">
    <name type="scientific">Moorena producens (strain JHB)</name>
    <dbReference type="NCBI Taxonomy" id="1454205"/>
    <lineage>
        <taxon>Bacteria</taxon>
        <taxon>Bacillati</taxon>
        <taxon>Cyanobacteriota</taxon>
        <taxon>Cyanophyceae</taxon>
        <taxon>Coleofasciculales</taxon>
        <taxon>Coleofasciculaceae</taxon>
        <taxon>Moorena</taxon>
    </lineage>
</organism>
<keyword evidence="1" id="KW-0472">Membrane</keyword>
<feature type="transmembrane region" description="Helical" evidence="1">
    <location>
        <begin position="841"/>
        <end position="861"/>
    </location>
</feature>
<dbReference type="SMART" id="SM01080">
    <property type="entry name" value="CHASE2"/>
    <property type="match status" value="1"/>
</dbReference>
<evidence type="ECO:0000256" key="1">
    <source>
        <dbReference type="SAM" id="Phobius"/>
    </source>
</evidence>
<keyword evidence="1" id="KW-1133">Transmembrane helix</keyword>
<protein>
    <submittedName>
        <fullName evidence="3">CHASE2 domain-containing protein</fullName>
    </submittedName>
</protein>
<dbReference type="Pfam" id="PF05226">
    <property type="entry name" value="CHASE2"/>
    <property type="match status" value="1"/>
</dbReference>
<dbReference type="InterPro" id="IPR024983">
    <property type="entry name" value="CHAT_dom"/>
</dbReference>